<dbReference type="AlphaFoldDB" id="A0A183V8U3"/>
<protein>
    <submittedName>
        <fullName evidence="3">BRF1 domain-containing protein</fullName>
    </submittedName>
</protein>
<dbReference type="EMBL" id="UYWY01024204">
    <property type="protein sequence ID" value="VDM48484.1"/>
    <property type="molecule type" value="Genomic_DNA"/>
</dbReference>
<keyword evidence="2" id="KW-1185">Reference proteome</keyword>
<organism evidence="2 3">
    <name type="scientific">Toxocara canis</name>
    <name type="common">Canine roundworm</name>
    <dbReference type="NCBI Taxonomy" id="6265"/>
    <lineage>
        <taxon>Eukaryota</taxon>
        <taxon>Metazoa</taxon>
        <taxon>Ecdysozoa</taxon>
        <taxon>Nematoda</taxon>
        <taxon>Chromadorea</taxon>
        <taxon>Rhabditida</taxon>
        <taxon>Spirurina</taxon>
        <taxon>Ascaridomorpha</taxon>
        <taxon>Ascaridoidea</taxon>
        <taxon>Toxocaridae</taxon>
        <taxon>Toxocara</taxon>
    </lineage>
</organism>
<evidence type="ECO:0000313" key="2">
    <source>
        <dbReference type="Proteomes" id="UP000050794"/>
    </source>
</evidence>
<gene>
    <name evidence="1" type="ORF">TCNE_LOCUS17163</name>
</gene>
<reference evidence="3" key="1">
    <citation type="submission" date="2016-06" db="UniProtKB">
        <authorList>
            <consortium name="WormBaseParasite"/>
        </authorList>
    </citation>
    <scope>IDENTIFICATION</scope>
</reference>
<accession>A0A183V8U3</accession>
<name>A0A183V8U3_TOXCA</name>
<evidence type="ECO:0000313" key="1">
    <source>
        <dbReference type="EMBL" id="VDM48484.1"/>
    </source>
</evidence>
<dbReference type="Proteomes" id="UP000050794">
    <property type="component" value="Unassembled WGS sequence"/>
</dbReference>
<reference evidence="1 2" key="2">
    <citation type="submission" date="2018-11" db="EMBL/GenBank/DDBJ databases">
        <authorList>
            <consortium name="Pathogen Informatics"/>
        </authorList>
    </citation>
    <scope>NUCLEOTIDE SEQUENCE [LARGE SCALE GENOMIC DNA]</scope>
</reference>
<dbReference type="WBParaSite" id="TCNE_0001716401-mRNA-1">
    <property type="protein sequence ID" value="TCNE_0001716401-mRNA-1"/>
    <property type="gene ID" value="TCNE_0001716401"/>
</dbReference>
<evidence type="ECO:0000313" key="3">
    <source>
        <dbReference type="WBParaSite" id="TCNE_0001716401-mRNA-1"/>
    </source>
</evidence>
<sequence length="283" mass="32601">MKFINEGRRARKESASKVAVMHKKREGRKKEMSENEMRVQLEAAQMAMGVMPNTTLVDRIHCHKDKLSQEISTASKRGKVFDTFFIFLLYSSFASIETYLMGSTKRLGDIQFSLIAPKRRSKEETRRKLSKEKITEDKNALKDDDTLHPLLAKPTALVNGEQDEEFVEDEVEEPNSENYMYNEKEIYYTCHDMIRELNAEDLPDATGDVLIESECITLDVGAPIEELEKRETFSCQTLRRNTFLSNSLSMPNKDEQQTYKPQKHTLVFMHAAYICASAKPQSH</sequence>
<proteinExistence type="predicted"/>